<evidence type="ECO:0000256" key="2">
    <source>
        <dbReference type="ARBA" id="ARBA00022692"/>
    </source>
</evidence>
<dbReference type="RefSeq" id="WP_368382164.1">
    <property type="nucleotide sequence ID" value="NZ_JBFRYA010000011.1"/>
</dbReference>
<dbReference type="InterPro" id="IPR023352">
    <property type="entry name" value="MAPEG-like_dom_sf"/>
</dbReference>
<comment type="caution">
    <text evidence="6">The sequence shown here is derived from an EMBL/GenBank/DDBJ whole genome shotgun (WGS) entry which is preliminary data.</text>
</comment>
<name>A0ABV3U8H5_9GAMM</name>
<evidence type="ECO:0000313" key="6">
    <source>
        <dbReference type="EMBL" id="MEX1669824.1"/>
    </source>
</evidence>
<dbReference type="SUPFAM" id="SSF161084">
    <property type="entry name" value="MAPEG domain-like"/>
    <property type="match status" value="1"/>
</dbReference>
<keyword evidence="7" id="KW-1185">Reference proteome</keyword>
<organism evidence="6 7">
    <name type="scientific">Zhongshania guokunii</name>
    <dbReference type="NCBI Taxonomy" id="641783"/>
    <lineage>
        <taxon>Bacteria</taxon>
        <taxon>Pseudomonadati</taxon>
        <taxon>Pseudomonadota</taxon>
        <taxon>Gammaproteobacteria</taxon>
        <taxon>Cellvibrionales</taxon>
        <taxon>Spongiibacteraceae</taxon>
        <taxon>Zhongshania</taxon>
    </lineage>
</organism>
<evidence type="ECO:0000256" key="3">
    <source>
        <dbReference type="ARBA" id="ARBA00022989"/>
    </source>
</evidence>
<dbReference type="Gene3D" id="1.20.120.550">
    <property type="entry name" value="Membrane associated eicosanoid/glutathione metabolism-like domain"/>
    <property type="match status" value="1"/>
</dbReference>
<protein>
    <submittedName>
        <fullName evidence="6">MAPEG family protein</fullName>
    </submittedName>
</protein>
<reference evidence="6 7" key="1">
    <citation type="journal article" date="2011" name="Int. J. Syst. Evol. Microbiol.">
        <title>Zhongshania antarctica gen. nov., sp. nov. and Zhongshania guokunii sp. nov., gammaproteobacteria respectively isolated from coastal attached (fast) ice and surface seawater of the Antarctic.</title>
        <authorList>
            <person name="Li H.J."/>
            <person name="Zhang X.Y."/>
            <person name="Chen C.X."/>
            <person name="Zhang Y.J."/>
            <person name="Gao Z.M."/>
            <person name="Yu Y."/>
            <person name="Chen X.L."/>
            <person name="Chen B."/>
            <person name="Zhang Y.Z."/>
        </authorList>
    </citation>
    <scope>NUCLEOTIDE SEQUENCE [LARGE SCALE GENOMIC DNA]</scope>
    <source>
        <strain evidence="6 7">ZS6-22T</strain>
    </source>
</reference>
<gene>
    <name evidence="6" type="ORF">AB4876_12965</name>
</gene>
<accession>A0ABV3U8H5</accession>
<proteinExistence type="predicted"/>
<comment type="subcellular location">
    <subcellularLocation>
        <location evidence="1">Membrane</location>
    </subcellularLocation>
</comment>
<feature type="transmembrane region" description="Helical" evidence="5">
    <location>
        <begin position="6"/>
        <end position="24"/>
    </location>
</feature>
<feature type="transmembrane region" description="Helical" evidence="5">
    <location>
        <begin position="49"/>
        <end position="67"/>
    </location>
</feature>
<keyword evidence="4 5" id="KW-0472">Membrane</keyword>
<dbReference type="Pfam" id="PF01124">
    <property type="entry name" value="MAPEG"/>
    <property type="match status" value="1"/>
</dbReference>
<evidence type="ECO:0000256" key="4">
    <source>
        <dbReference type="ARBA" id="ARBA00023136"/>
    </source>
</evidence>
<keyword evidence="3 5" id="KW-1133">Transmembrane helix</keyword>
<keyword evidence="2 5" id="KW-0812">Transmembrane</keyword>
<evidence type="ECO:0000256" key="5">
    <source>
        <dbReference type="SAM" id="Phobius"/>
    </source>
</evidence>
<evidence type="ECO:0000256" key="1">
    <source>
        <dbReference type="ARBA" id="ARBA00004370"/>
    </source>
</evidence>
<dbReference type="EMBL" id="JBFRYA010000011">
    <property type="protein sequence ID" value="MEX1669824.1"/>
    <property type="molecule type" value="Genomic_DNA"/>
</dbReference>
<feature type="transmembrane region" description="Helical" evidence="5">
    <location>
        <begin position="109"/>
        <end position="130"/>
    </location>
</feature>
<evidence type="ECO:0000313" key="7">
    <source>
        <dbReference type="Proteomes" id="UP001557485"/>
    </source>
</evidence>
<dbReference type="Proteomes" id="UP001557485">
    <property type="component" value="Unassembled WGS sequence"/>
</dbReference>
<dbReference type="InterPro" id="IPR001129">
    <property type="entry name" value="Membr-assoc_MAPEG"/>
</dbReference>
<feature type="transmembrane region" description="Helical" evidence="5">
    <location>
        <begin position="73"/>
        <end position="97"/>
    </location>
</feature>
<sequence length="131" mass="13996">MNIALMCIAILGALSIGLGIMVSLQRIKEKKGTGCPDDPKSQLHKVIRAHANTVEFAPALMVLIYILSQSQMAAWVLWSVILVTVCRIILVAGLIFPRTMARPNPLRQIGAGGTYVFGLALCVAVLQLAAG</sequence>